<dbReference type="OrthoDB" id="5517564at2"/>
<name>A0A1M4XD17_9BACT</name>
<reference evidence="2" key="1">
    <citation type="submission" date="2016-11" db="EMBL/GenBank/DDBJ databases">
        <authorList>
            <person name="Varghese N."/>
            <person name="Submissions S."/>
        </authorList>
    </citation>
    <scope>NUCLEOTIDE SEQUENCE [LARGE SCALE GENOMIC DNA]</scope>
    <source>
        <strain evidence="2">DSM 9756</strain>
    </source>
</reference>
<proteinExistence type="predicted"/>
<gene>
    <name evidence="1" type="ORF">SAMN02745206_01047</name>
</gene>
<dbReference type="AlphaFoldDB" id="A0A1M4XD17"/>
<dbReference type="Proteomes" id="UP000184076">
    <property type="component" value="Unassembled WGS sequence"/>
</dbReference>
<keyword evidence="2" id="KW-1185">Reference proteome</keyword>
<evidence type="ECO:0008006" key="3">
    <source>
        <dbReference type="Google" id="ProtNLM"/>
    </source>
</evidence>
<organism evidence="1 2">
    <name type="scientific">Desulfacinum infernum DSM 9756</name>
    <dbReference type="NCBI Taxonomy" id="1121391"/>
    <lineage>
        <taxon>Bacteria</taxon>
        <taxon>Pseudomonadati</taxon>
        <taxon>Thermodesulfobacteriota</taxon>
        <taxon>Syntrophobacteria</taxon>
        <taxon>Syntrophobacterales</taxon>
        <taxon>Syntrophobacteraceae</taxon>
        <taxon>Desulfacinum</taxon>
    </lineage>
</organism>
<accession>A0A1M4XD17</accession>
<evidence type="ECO:0000313" key="2">
    <source>
        <dbReference type="Proteomes" id="UP000184076"/>
    </source>
</evidence>
<protein>
    <recommendedName>
        <fullName evidence="3">DUF3426 domain-containing protein</fullName>
    </recommendedName>
</protein>
<evidence type="ECO:0000313" key="1">
    <source>
        <dbReference type="EMBL" id="SHE91293.1"/>
    </source>
</evidence>
<sequence>MTMRKGKGWNQLVLFAFLGCLAVVVGGCAGLMAKGPSPEVVQCPAKISWDLADSVTLTQFVCSVEEIKGKPTLQYTVELQNVSDRPLRYRVMVLNPEGKSVGGLLPVKGKPPVVQPGAKEKFSYPVSGYTEIPAELEVIVRALED</sequence>
<dbReference type="RefSeq" id="WP_073037630.1">
    <property type="nucleotide sequence ID" value="NZ_FQVB01000008.1"/>
</dbReference>
<dbReference type="EMBL" id="FQVB01000008">
    <property type="protein sequence ID" value="SHE91293.1"/>
    <property type="molecule type" value="Genomic_DNA"/>
</dbReference>
<dbReference type="PROSITE" id="PS51257">
    <property type="entry name" value="PROKAR_LIPOPROTEIN"/>
    <property type="match status" value="1"/>
</dbReference>